<keyword evidence="10" id="KW-1133">Transmembrane helix</keyword>
<protein>
    <recommendedName>
        <fullName evidence="11">SF3 helicase domain-containing protein</fullName>
    </recommendedName>
</protein>
<evidence type="ECO:0000256" key="7">
    <source>
        <dbReference type="ARBA" id="ARBA00022807"/>
    </source>
</evidence>
<dbReference type="GO" id="GO:0003724">
    <property type="term" value="F:RNA helicase activity"/>
    <property type="evidence" value="ECO:0007669"/>
    <property type="project" value="InterPro"/>
</dbReference>
<evidence type="ECO:0000256" key="2">
    <source>
        <dbReference type="ARBA" id="ARBA00022670"/>
    </source>
</evidence>
<keyword evidence="2" id="KW-0645">Protease</keyword>
<name>A0A7G9IR77_9PICO</name>
<evidence type="ECO:0000256" key="3">
    <source>
        <dbReference type="ARBA" id="ARBA00022679"/>
    </source>
</evidence>
<evidence type="ECO:0000313" key="12">
    <source>
        <dbReference type="EMBL" id="QNM37809.1"/>
    </source>
</evidence>
<keyword evidence="4" id="KW-0548">Nucleotidyltransferase</keyword>
<dbReference type="GO" id="GO:0005524">
    <property type="term" value="F:ATP binding"/>
    <property type="evidence" value="ECO:0007669"/>
    <property type="project" value="UniProtKB-KW"/>
</dbReference>
<evidence type="ECO:0000256" key="1">
    <source>
        <dbReference type="ARBA" id="ARBA00022484"/>
    </source>
</evidence>
<keyword evidence="7" id="KW-0788">Thiol protease</keyword>
<reference evidence="12" key="1">
    <citation type="submission" date="2019-11" db="EMBL/GenBank/DDBJ databases">
        <title>Complexity of the virome associated to tospovirus-transmitting thrips species.</title>
        <authorList>
            <person name="Chiapello M."/>
            <person name="Bosco L."/>
            <person name="Ciuffo M."/>
            <person name="Ottati S."/>
            <person name="Vallino M."/>
            <person name="Salem N."/>
            <person name="Rosa C."/>
            <person name="Tavella L."/>
            <person name="Turina M."/>
        </authorList>
    </citation>
    <scope>NUCLEOTIDE SEQUENCE</scope>
    <source>
        <strain evidence="12">ThassRNAV6</strain>
    </source>
</reference>
<feature type="transmembrane region" description="Helical" evidence="10">
    <location>
        <begin position="92"/>
        <end position="114"/>
    </location>
</feature>
<keyword evidence="5" id="KW-0547">Nucleotide-binding</keyword>
<dbReference type="GO" id="GO:0006351">
    <property type="term" value="P:DNA-templated transcription"/>
    <property type="evidence" value="ECO:0007669"/>
    <property type="project" value="InterPro"/>
</dbReference>
<feature type="domain" description="SF3 helicase" evidence="11">
    <location>
        <begin position="286"/>
        <end position="457"/>
    </location>
</feature>
<accession>A0A7G9IR77</accession>
<evidence type="ECO:0000256" key="4">
    <source>
        <dbReference type="ARBA" id="ARBA00022695"/>
    </source>
</evidence>
<evidence type="ECO:0000256" key="5">
    <source>
        <dbReference type="ARBA" id="ARBA00022741"/>
    </source>
</evidence>
<proteinExistence type="predicted"/>
<dbReference type="GO" id="GO:0006508">
    <property type="term" value="P:proteolysis"/>
    <property type="evidence" value="ECO:0007669"/>
    <property type="project" value="UniProtKB-KW"/>
</dbReference>
<dbReference type="InterPro" id="IPR001205">
    <property type="entry name" value="RNA-dir_pol_C"/>
</dbReference>
<evidence type="ECO:0000256" key="10">
    <source>
        <dbReference type="SAM" id="Phobius"/>
    </source>
</evidence>
<keyword evidence="10" id="KW-0472">Membrane</keyword>
<evidence type="ECO:0000256" key="8">
    <source>
        <dbReference type="ARBA" id="ARBA00022840"/>
    </source>
</evidence>
<dbReference type="GO" id="GO:0008234">
    <property type="term" value="F:cysteine-type peptidase activity"/>
    <property type="evidence" value="ECO:0007669"/>
    <property type="project" value="UniProtKB-KW"/>
</dbReference>
<dbReference type="SUPFAM" id="SSF50494">
    <property type="entry name" value="Trypsin-like serine proteases"/>
    <property type="match status" value="1"/>
</dbReference>
<evidence type="ECO:0000256" key="6">
    <source>
        <dbReference type="ARBA" id="ARBA00022801"/>
    </source>
</evidence>
<dbReference type="InterPro" id="IPR014759">
    <property type="entry name" value="Helicase_SF3_ssRNA_vir"/>
</dbReference>
<dbReference type="EMBL" id="MN714669">
    <property type="protein sequence ID" value="QNM37809.1"/>
    <property type="molecule type" value="Genomic_RNA"/>
</dbReference>
<dbReference type="InterPro" id="IPR009003">
    <property type="entry name" value="Peptidase_S1_PA"/>
</dbReference>
<dbReference type="InterPro" id="IPR043128">
    <property type="entry name" value="Rev_trsase/Diguanyl_cyclase"/>
</dbReference>
<keyword evidence="3" id="KW-0808">Transferase</keyword>
<dbReference type="InterPro" id="IPR000605">
    <property type="entry name" value="Helicase_SF3_ssDNA/RNA_vir"/>
</dbReference>
<feature type="transmembrane region" description="Helical" evidence="10">
    <location>
        <begin position="155"/>
        <end position="176"/>
    </location>
</feature>
<dbReference type="InterPro" id="IPR043502">
    <property type="entry name" value="DNA/RNA_pol_sf"/>
</dbReference>
<evidence type="ECO:0000256" key="9">
    <source>
        <dbReference type="ARBA" id="ARBA00022953"/>
    </source>
</evidence>
<keyword evidence="9" id="KW-0693">Viral RNA replication</keyword>
<sequence>MSFSKLSTSTAGAGISLDKIYDVNNPLCDVKEIIDNASSLLYNNILKTLEIKKDVVVKVSHFVSLASSLVSFVSSLIVAVKTSLTGYIRVALYMSPVASLIGVVASISALLASLKSKRNVQFDTQCAYATINNITETLREQSQAPTPNALGTAEYLHYGIGLIGIILTAGLAKFTFAPKDVNTWLSMREHVTRFTTDIEGFVRDLIEKVFNIDLTQDIAFSNKMQSAALELEEMLKTPATTFILDRSSYDRLHACATNIRKISEMKFTPEQARRYSQMRSTFATGYAKLLETIRVISSVVDASIRPTGIGLVLQGAPGIGKSECAQYILKRVGRAMRYSQKIYNIKPGPSGNYYEIYSGESLGIYNEFCASRQDNSGIAKMNEVLSSDPCNLEAADVGYKHQPCKLTLVVFTANKPPNSYYDFTTQMTEDANMALMTRLFRVQVTDPHFTSRHDANPHRNPEFTHLTLNALNTRKPSNEINSLSDYADTVQEPLTMEELINTLIQRCAANEMHYIRKILSNITELPQDIVEGLEKRVAQLTAIQMHNVNPIVDNEVRSSKTLPFITRVQGPIHTGKTELALQVGSTISASLNIPIVEIKDFSELPDVDRPQVYILDDIPSEDYETETYVQWLNNVHYQSIVIIATNKVFPIQSTPMFSLRRLLLAFTAAYDCPSSLMMLSFYINLYRRFVNLEESYYDMSSLRNTNMGYLRRLGISGLAKTENYLVIPGNSLCITTRLDSSVFVGLDQQPVQDLGTLILDSYYDYLRRNFSFTIIHAEPPQVEPDVNVEVRNFELYSQEIMSPQGCLDMFLNPDHPAAKITVSREKQDFILRSSNVASWVMPVQPRADTFLQSVLPNLKRLVAVCPGIVVRMSYNRNVFLFKDNILYTTTRFDLGVEIVNGMMYVNNKAIECGPAALYYTRGISVIDDGSLSPYSGSELVAVRNYIQSNYSSTDLQHYTAAIESQLATMRTANTARKTHILLKFFSESSPERNLLIGIGGALATITAGLGLYKLMCLLITTNDDDCIPNRDKSPPNSLSKDHSEALNQEYVSHVMGGKGRNTKTFIQEKIASGEHAERMSKWERYRQLDHQANTTKAEPNATLVQIDMFRKHLQEKSPETIPAFEKMIKAIPIDATPCSVHIQDVITKQDTLLSNMRQKLERATLVVRNGTSVNYGILIKDNYFITVAHAGDIGDELIAIWSSVPDKPGKSYLATPIARSTEKDLMVCEIKDSSFPPAKDITRDLVSMYERADWSGRAIYMRTIPGGETFFGNGTYLGKRSVGLTSSTTPSWNPDNYITYNTYSFDSAFGVHRRGDCGLPLISVINNKPFIVGIHNSVTSIGGANFSPTFREEILSVITNSSVEPNSANVSFLPTDSVVPGMEGLKSMPDYNSLFEQMRPTTIWSNHPEINVKGYCHPLKMYSKPAFHKQLVYNERESQFPVICRPSPMTIKDLTPQAIEFLPKDMRGVPSPLLAQTKKFFHPHKMEVDPEIYSQATEMHKEMLRAYIGSVKHLRNHEMINGILEGNLKPIDLSTSAGTYFKAVHRINTKQSLFVNYNQNDKTKPQVLGYARTPAGEELALQVESIKAIWSEGKGVVVVIKDNPKVELLSIEDVEQEGKIRLFCEMDASLNLALRSILGDYISKCHQFHHQLPSRLGFNPFTFPQAYMTQFPGERRALATDIKRLDKNYPVELITDFFEAVADLAEDDIHKLMLLGASKSFDKTIHIQDGVVYVVEGGNPSGVVGTTPLNCFLGDRIAMYVYLKWTRRAGLKHLQFFSTFIKLTGLATYGDDQLWLLDEQCSISMEDIQLGFKEFGLEIVPSKNFSSKAVEFCSREIVRDDRHCIWLSRLKKESILGGIYYLDVNRRNLIPQQLTMVLFEASFWDENFFNKVKQEVFLQIESLNLNTLDFKFFSWKQQRAHLANYIRGEVRCPIVTEIGTVDMDVSPYEQRYLRDKLFEMPDYVTAYYDRCRKLPDHTKIDRTHSHRSVLIGDSRTFHWRVELTHSEYSGIGEDVDLSQAVRYAFEELYINRFGESVDEDAVFSTARSTSVNVRYSHVTSPDDASTYWTLHADNEMIADGEVENCREGDVLQPDLTDKIANSLHNPKIVSVLHNNALTVGSLDRTSTTDLREHQHTCDKCGRRYVHTHFFRHVNHQQRSAQCPNINCPWAGTMAELARTKARLL</sequence>
<dbReference type="Pfam" id="PF00680">
    <property type="entry name" value="RdRP_1"/>
    <property type="match status" value="1"/>
</dbReference>
<dbReference type="SUPFAM" id="SSF56672">
    <property type="entry name" value="DNA/RNA polymerases"/>
    <property type="match status" value="1"/>
</dbReference>
<evidence type="ECO:0000259" key="11">
    <source>
        <dbReference type="PROSITE" id="PS51218"/>
    </source>
</evidence>
<keyword evidence="10" id="KW-0812">Transmembrane</keyword>
<keyword evidence="1" id="KW-0696">RNA-directed RNA polymerase</keyword>
<dbReference type="GO" id="GO:0003968">
    <property type="term" value="F:RNA-directed RNA polymerase activity"/>
    <property type="evidence" value="ECO:0007669"/>
    <property type="project" value="UniProtKB-KW"/>
</dbReference>
<organism evidence="12">
    <name type="scientific">Insect picorna-like virus 1</name>
    <dbReference type="NCBI Taxonomy" id="2819086"/>
    <lineage>
        <taxon>Viruses</taxon>
        <taxon>Riboviria</taxon>
        <taxon>Orthornavirae</taxon>
        <taxon>Pisuviricota</taxon>
        <taxon>Pisoniviricetes</taxon>
        <taxon>Picornavirales</taxon>
        <taxon>Picornaviridae</taxon>
    </lineage>
</organism>
<feature type="transmembrane region" description="Helical" evidence="10">
    <location>
        <begin position="59"/>
        <end position="80"/>
    </location>
</feature>
<keyword evidence="8" id="KW-0067">ATP-binding</keyword>
<keyword evidence="6" id="KW-0378">Hydrolase</keyword>
<dbReference type="PROSITE" id="PS51218">
    <property type="entry name" value="SF3_HELICASE_2"/>
    <property type="match status" value="1"/>
</dbReference>
<dbReference type="Gene3D" id="3.30.70.270">
    <property type="match status" value="1"/>
</dbReference>
<dbReference type="GO" id="GO:0003723">
    <property type="term" value="F:RNA binding"/>
    <property type="evidence" value="ECO:0007669"/>
    <property type="project" value="InterPro"/>
</dbReference>
<dbReference type="Gene3D" id="1.20.960.20">
    <property type="match status" value="1"/>
</dbReference>
<dbReference type="Pfam" id="PF00910">
    <property type="entry name" value="RNA_helicase"/>
    <property type="match status" value="1"/>
</dbReference>